<evidence type="ECO:0000313" key="2">
    <source>
        <dbReference type="WBParaSite" id="PDA_v2.g14269.t1"/>
    </source>
</evidence>
<dbReference type="PANTHER" id="PTHR20905:SF1">
    <property type="entry name" value="AT07410P-RELATED"/>
    <property type="match status" value="1"/>
</dbReference>
<accession>A0A914PFD0</accession>
<sequence>MIDHRKNRKVIEDGYKPKKADCKLRFELMDENDIEFMIQVATEHFVRESNLMRYLNIKGEELIERWELLIAKYILSETSIIIKDGEKIVGTGFGNVHNRTDFDQIFRGQLFHENPKFIIKDDYAEDIKNGPYKSLNLNRAVILFNELEWQTGKFLPKYTEKIGCSELISIDPNYMRLNLVYKIGMVNRQLFQLHGCTHEHAIPVATGTWKAGQKFGHRTLFSLPYNRYLENGKPIFENLHDGAIAAHSTLMDYKTDKIDESIIDKI</sequence>
<dbReference type="Proteomes" id="UP000887578">
    <property type="component" value="Unplaced"/>
</dbReference>
<dbReference type="GO" id="GO:0008080">
    <property type="term" value="F:N-acetyltransferase activity"/>
    <property type="evidence" value="ECO:0007669"/>
    <property type="project" value="TreeGrafter"/>
</dbReference>
<proteinExistence type="predicted"/>
<organism evidence="1 2">
    <name type="scientific">Panagrolaimus davidi</name>
    <dbReference type="NCBI Taxonomy" id="227884"/>
    <lineage>
        <taxon>Eukaryota</taxon>
        <taxon>Metazoa</taxon>
        <taxon>Ecdysozoa</taxon>
        <taxon>Nematoda</taxon>
        <taxon>Chromadorea</taxon>
        <taxon>Rhabditida</taxon>
        <taxon>Tylenchina</taxon>
        <taxon>Panagrolaimomorpha</taxon>
        <taxon>Panagrolaimoidea</taxon>
        <taxon>Panagrolaimidae</taxon>
        <taxon>Panagrolaimus</taxon>
    </lineage>
</organism>
<dbReference type="AlphaFoldDB" id="A0A914PFD0"/>
<dbReference type="Gene3D" id="3.40.630.30">
    <property type="match status" value="1"/>
</dbReference>
<evidence type="ECO:0000313" key="1">
    <source>
        <dbReference type="Proteomes" id="UP000887578"/>
    </source>
</evidence>
<keyword evidence="1" id="KW-1185">Reference proteome</keyword>
<dbReference type="WBParaSite" id="PDA_v2.g14269.t1">
    <property type="protein sequence ID" value="PDA_v2.g14269.t1"/>
    <property type="gene ID" value="PDA_v2.g14269"/>
</dbReference>
<protein>
    <submittedName>
        <fullName evidence="2">Uncharacterized protein</fullName>
    </submittedName>
</protein>
<name>A0A914PFD0_9BILA</name>
<reference evidence="2" key="1">
    <citation type="submission" date="2022-11" db="UniProtKB">
        <authorList>
            <consortium name="WormBaseParasite"/>
        </authorList>
    </citation>
    <scope>IDENTIFICATION</scope>
</reference>
<dbReference type="PANTHER" id="PTHR20905">
    <property type="entry name" value="N-ACETYLTRANSFERASE-RELATED"/>
    <property type="match status" value="1"/>
</dbReference>